<reference evidence="1" key="1">
    <citation type="journal article" date="2021" name="bioRxiv">
        <title>Whole Genome Assembly and Annotation of Northern Wild Rice, Zizania palustris L., Supports a Whole Genome Duplication in the Zizania Genus.</title>
        <authorList>
            <person name="Haas M."/>
            <person name="Kono T."/>
            <person name="Macchietto M."/>
            <person name="Millas R."/>
            <person name="McGilp L."/>
            <person name="Shao M."/>
            <person name="Duquette J."/>
            <person name="Hirsch C.N."/>
            <person name="Kimball J."/>
        </authorList>
    </citation>
    <scope>NUCLEOTIDE SEQUENCE</scope>
    <source>
        <tissue evidence="1">Fresh leaf tissue</tissue>
    </source>
</reference>
<dbReference type="GO" id="GO:0003700">
    <property type="term" value="F:DNA-binding transcription factor activity"/>
    <property type="evidence" value="ECO:0007669"/>
    <property type="project" value="TreeGrafter"/>
</dbReference>
<organism evidence="1 2">
    <name type="scientific">Zizania palustris</name>
    <name type="common">Northern wild rice</name>
    <dbReference type="NCBI Taxonomy" id="103762"/>
    <lineage>
        <taxon>Eukaryota</taxon>
        <taxon>Viridiplantae</taxon>
        <taxon>Streptophyta</taxon>
        <taxon>Embryophyta</taxon>
        <taxon>Tracheophyta</taxon>
        <taxon>Spermatophyta</taxon>
        <taxon>Magnoliopsida</taxon>
        <taxon>Liliopsida</taxon>
        <taxon>Poales</taxon>
        <taxon>Poaceae</taxon>
        <taxon>BOP clade</taxon>
        <taxon>Oryzoideae</taxon>
        <taxon>Oryzeae</taxon>
        <taxon>Zizaniinae</taxon>
        <taxon>Zizania</taxon>
    </lineage>
</organism>
<protein>
    <submittedName>
        <fullName evidence="1">Uncharacterized protein</fullName>
    </submittedName>
</protein>
<proteinExistence type="predicted"/>
<gene>
    <name evidence="1" type="ORF">GUJ93_ZPchr0015g6932</name>
</gene>
<sequence>MVSSSAPPGPSKKHFRTKFTTKQMERMREFAHCVGWCIHKPDVAVVDAFGWWVGVSRRILKVWAYVGAMASCERRRCSFGGGGCRAAGGAAGWASPTAAAVVPASGSVLGTGAETTGFQGRRRA</sequence>
<dbReference type="Proteomes" id="UP000729402">
    <property type="component" value="Unassembled WGS sequence"/>
</dbReference>
<comment type="caution">
    <text evidence="1">The sequence shown here is derived from an EMBL/GenBank/DDBJ whole genome shotgun (WGS) entry which is preliminary data.</text>
</comment>
<dbReference type="EMBL" id="JAAALK010000085">
    <property type="protein sequence ID" value="KAG8083181.1"/>
    <property type="molecule type" value="Genomic_DNA"/>
</dbReference>
<evidence type="ECO:0000313" key="2">
    <source>
        <dbReference type="Proteomes" id="UP000729402"/>
    </source>
</evidence>
<reference evidence="1" key="2">
    <citation type="submission" date="2021-02" db="EMBL/GenBank/DDBJ databases">
        <authorList>
            <person name="Kimball J.A."/>
            <person name="Haas M.W."/>
            <person name="Macchietto M."/>
            <person name="Kono T."/>
            <person name="Duquette J."/>
            <person name="Shao M."/>
        </authorList>
    </citation>
    <scope>NUCLEOTIDE SEQUENCE</scope>
    <source>
        <tissue evidence="1">Fresh leaf tissue</tissue>
    </source>
</reference>
<accession>A0A8J5TLK7</accession>
<dbReference type="AlphaFoldDB" id="A0A8J5TLK7"/>
<keyword evidence="2" id="KW-1185">Reference proteome</keyword>
<name>A0A8J5TLK7_ZIZPA</name>
<dbReference type="PANTHER" id="PTHR31948:SF138">
    <property type="entry name" value="ZINC-FINGER HOMEODOMAIN PROTEIN 7"/>
    <property type="match status" value="1"/>
</dbReference>
<dbReference type="GO" id="GO:0000976">
    <property type="term" value="F:transcription cis-regulatory region binding"/>
    <property type="evidence" value="ECO:0007669"/>
    <property type="project" value="TreeGrafter"/>
</dbReference>
<dbReference type="GO" id="GO:0005634">
    <property type="term" value="C:nucleus"/>
    <property type="evidence" value="ECO:0007669"/>
    <property type="project" value="TreeGrafter"/>
</dbReference>
<evidence type="ECO:0000313" key="1">
    <source>
        <dbReference type="EMBL" id="KAG8083181.1"/>
    </source>
</evidence>
<dbReference type="GO" id="GO:0050793">
    <property type="term" value="P:regulation of developmental process"/>
    <property type="evidence" value="ECO:0007669"/>
    <property type="project" value="TreeGrafter"/>
</dbReference>
<dbReference type="PANTHER" id="PTHR31948">
    <property type="entry name" value="ZINC-FINGER HOMEODOMAIN PROTEIN 2"/>
    <property type="match status" value="1"/>
</dbReference>